<gene>
    <name evidence="1" type="ORF">HPBE_LOCUS18249</name>
</gene>
<dbReference type="InterPro" id="IPR013783">
    <property type="entry name" value="Ig-like_fold"/>
</dbReference>
<dbReference type="WBParaSite" id="HPBE_0001825001-mRNA-1">
    <property type="protein sequence ID" value="HPBE_0001825001-mRNA-1"/>
    <property type="gene ID" value="HPBE_0001825001"/>
</dbReference>
<organism evidence="2 3">
    <name type="scientific">Heligmosomoides polygyrus</name>
    <name type="common">Parasitic roundworm</name>
    <dbReference type="NCBI Taxonomy" id="6339"/>
    <lineage>
        <taxon>Eukaryota</taxon>
        <taxon>Metazoa</taxon>
        <taxon>Ecdysozoa</taxon>
        <taxon>Nematoda</taxon>
        <taxon>Chromadorea</taxon>
        <taxon>Rhabditida</taxon>
        <taxon>Rhabditina</taxon>
        <taxon>Rhabditomorpha</taxon>
        <taxon>Strongyloidea</taxon>
        <taxon>Heligmosomidae</taxon>
        <taxon>Heligmosomoides</taxon>
    </lineage>
</organism>
<dbReference type="SUPFAM" id="SSF48726">
    <property type="entry name" value="Immunoglobulin"/>
    <property type="match status" value="1"/>
</dbReference>
<sequence length="94" mass="10463">MPAEWTFNGEPLFVDGERTSLKAHNQILAVKKIQMSDTGEYACELWAGNDQLARQVANVVVIGREEIRNSHKPHQSFFLQPSSLLLALISAIVS</sequence>
<dbReference type="Proteomes" id="UP000050761">
    <property type="component" value="Unassembled WGS sequence"/>
</dbReference>
<dbReference type="InterPro" id="IPR036179">
    <property type="entry name" value="Ig-like_dom_sf"/>
</dbReference>
<accession>A0A3P8B1S0</accession>
<evidence type="ECO:0000313" key="3">
    <source>
        <dbReference type="WBParaSite" id="HPBE_0001825001-mRNA-1"/>
    </source>
</evidence>
<dbReference type="AlphaFoldDB" id="A0A183G8N4"/>
<accession>A0A183G8N4</accession>
<dbReference type="OrthoDB" id="5917255at2759"/>
<protein>
    <submittedName>
        <fullName evidence="3">Ig-like domain-containing protein</fullName>
    </submittedName>
</protein>
<proteinExistence type="predicted"/>
<evidence type="ECO:0000313" key="1">
    <source>
        <dbReference type="EMBL" id="VDP10970.1"/>
    </source>
</evidence>
<keyword evidence="2" id="KW-1185">Reference proteome</keyword>
<reference evidence="1 2" key="1">
    <citation type="submission" date="2018-11" db="EMBL/GenBank/DDBJ databases">
        <authorList>
            <consortium name="Pathogen Informatics"/>
        </authorList>
    </citation>
    <scope>NUCLEOTIDE SEQUENCE [LARGE SCALE GENOMIC DNA]</scope>
</reference>
<evidence type="ECO:0000313" key="2">
    <source>
        <dbReference type="Proteomes" id="UP000050761"/>
    </source>
</evidence>
<reference evidence="3" key="2">
    <citation type="submission" date="2019-09" db="UniProtKB">
        <authorList>
            <consortium name="WormBaseParasite"/>
        </authorList>
    </citation>
    <scope>IDENTIFICATION</scope>
</reference>
<dbReference type="EMBL" id="UZAH01030563">
    <property type="protein sequence ID" value="VDP10970.1"/>
    <property type="molecule type" value="Genomic_DNA"/>
</dbReference>
<name>A0A183G8N4_HELPZ</name>
<dbReference type="Gene3D" id="2.60.40.10">
    <property type="entry name" value="Immunoglobulins"/>
    <property type="match status" value="1"/>
</dbReference>